<dbReference type="GeneID" id="64407894"/>
<dbReference type="AlphaFoldDB" id="A0A448N169"/>
<gene>
    <name evidence="3" type="ORF">NCTC12967_02459</name>
</gene>
<dbReference type="Proteomes" id="UP000273044">
    <property type="component" value="Chromosome"/>
</dbReference>
<keyword evidence="4" id="KW-1185">Reference proteome</keyword>
<feature type="region of interest" description="Disordered" evidence="1">
    <location>
        <begin position="370"/>
        <end position="435"/>
    </location>
</feature>
<keyword evidence="2" id="KW-0812">Transmembrane</keyword>
<keyword evidence="2" id="KW-1133">Transmembrane helix</keyword>
<feature type="compositionally biased region" description="Basic and acidic residues" evidence="1">
    <location>
        <begin position="422"/>
        <end position="435"/>
    </location>
</feature>
<organism evidence="3 4">
    <name type="scientific">Arachnia propionica</name>
    <dbReference type="NCBI Taxonomy" id="1750"/>
    <lineage>
        <taxon>Bacteria</taxon>
        <taxon>Bacillati</taxon>
        <taxon>Actinomycetota</taxon>
        <taxon>Actinomycetes</taxon>
        <taxon>Propionibacteriales</taxon>
        <taxon>Propionibacteriaceae</taxon>
        <taxon>Arachnia</taxon>
    </lineage>
</organism>
<dbReference type="EMBL" id="LR134406">
    <property type="protein sequence ID" value="VEH71146.1"/>
    <property type="molecule type" value="Genomic_DNA"/>
</dbReference>
<evidence type="ECO:0000256" key="2">
    <source>
        <dbReference type="SAM" id="Phobius"/>
    </source>
</evidence>
<dbReference type="InterPro" id="IPR006311">
    <property type="entry name" value="TAT_signal"/>
</dbReference>
<evidence type="ECO:0000313" key="4">
    <source>
        <dbReference type="Proteomes" id="UP000273044"/>
    </source>
</evidence>
<protein>
    <submittedName>
        <fullName evidence="3">Uncharacterized protein</fullName>
    </submittedName>
</protein>
<proteinExistence type="predicted"/>
<feature type="region of interest" description="Disordered" evidence="1">
    <location>
        <begin position="236"/>
        <end position="277"/>
    </location>
</feature>
<dbReference type="RefSeq" id="WP_061788013.1">
    <property type="nucleotide sequence ID" value="NZ_LR134406.1"/>
</dbReference>
<feature type="compositionally biased region" description="Low complexity" evidence="1">
    <location>
        <begin position="256"/>
        <end position="276"/>
    </location>
</feature>
<evidence type="ECO:0000313" key="3">
    <source>
        <dbReference type="EMBL" id="VEH71146.1"/>
    </source>
</evidence>
<reference evidence="3 4" key="1">
    <citation type="submission" date="2018-12" db="EMBL/GenBank/DDBJ databases">
        <authorList>
            <consortium name="Pathogen Informatics"/>
        </authorList>
    </citation>
    <scope>NUCLEOTIDE SEQUENCE [LARGE SCALE GENOMIC DNA]</scope>
    <source>
        <strain evidence="3 4">NCTC12967</strain>
    </source>
</reference>
<name>A0A448N169_9ACTN</name>
<dbReference type="PROSITE" id="PS51318">
    <property type="entry name" value="TAT"/>
    <property type="match status" value="1"/>
</dbReference>
<accession>A0A448N169</accession>
<keyword evidence="2" id="KW-0472">Membrane</keyword>
<evidence type="ECO:0000256" key="1">
    <source>
        <dbReference type="SAM" id="MobiDB-lite"/>
    </source>
</evidence>
<feature type="transmembrane region" description="Helical" evidence="2">
    <location>
        <begin position="283"/>
        <end position="307"/>
    </location>
</feature>
<sequence>MSSPILRARRTALSLLLAALLALLVPGLKAWADPAPTQIQASVAADTAGHVKVTGVLRDGSGRGLGGGQLTASVAGQPLQTVASGGDGAFAMEFNIPADKLTGPQDLVISYPGDAQHAPSSQTSRIEFSAQGTTAVTLEVEPASTTPGDPVRVVGSVKTVSGEAVSGGVVTFAYEGATLSDYTLVTDASGNFDGYVEIPGTAAVGTGKLIATFTGGANLQPGSAEKEITVNAPIVESSPTPTASEATEGAAPQIPSQTASTRPAATTSPSGAAAQGEGRGGSLLWWLLGGGVVLVAAAALAVLGFIVRSRRRDADEETSGFIGDGKLLEDEPEEMGYGLAPGLDDETEVRAETEFMAPQEATEVFAPRREPETQTMQPAWFREGEDVPPPAPRAPGEDWDDFTEAEITQVRMRDQAPPQDPQPRRGGDPRPRRGI</sequence>